<dbReference type="AlphaFoldDB" id="A0A1J5NI33"/>
<sequence>MVHKTERKRLGCEEGLEDRGRAGEIEVLNLFKKKPRVTMKPAPGQCPKCSSHI</sequence>
<gene>
    <name evidence="1" type="ORF">MOTE_18760</name>
</gene>
<evidence type="ECO:0000313" key="1">
    <source>
        <dbReference type="EMBL" id="OIQ58506.1"/>
    </source>
</evidence>
<reference evidence="1 2" key="1">
    <citation type="submission" date="2016-08" db="EMBL/GenBank/DDBJ databases">
        <title>Genome-based comparison of Moorella thermoacetic strains.</title>
        <authorList>
            <person name="Poehlein A."/>
            <person name="Bengelsdorf F.R."/>
            <person name="Esser C."/>
            <person name="Duerre P."/>
            <person name="Daniel R."/>
        </authorList>
    </citation>
    <scope>NUCLEOTIDE SEQUENCE [LARGE SCALE GENOMIC DNA]</scope>
    <source>
        <strain evidence="1 2">DSM 21394</strain>
    </source>
</reference>
<name>A0A1J5NI33_NEOTH</name>
<accession>A0A1J5NI33</accession>
<dbReference type="EMBL" id="MDDC01000014">
    <property type="protein sequence ID" value="OIQ58506.1"/>
    <property type="molecule type" value="Genomic_DNA"/>
</dbReference>
<protein>
    <submittedName>
        <fullName evidence="1">Uncharacterized protein</fullName>
    </submittedName>
</protein>
<proteinExistence type="predicted"/>
<organism evidence="1 2">
    <name type="scientific">Neomoorella thermoacetica</name>
    <name type="common">Clostridium thermoaceticum</name>
    <dbReference type="NCBI Taxonomy" id="1525"/>
    <lineage>
        <taxon>Bacteria</taxon>
        <taxon>Bacillati</taxon>
        <taxon>Bacillota</taxon>
        <taxon>Clostridia</taxon>
        <taxon>Neomoorellales</taxon>
        <taxon>Neomoorellaceae</taxon>
        <taxon>Neomoorella</taxon>
    </lineage>
</organism>
<dbReference type="Proteomes" id="UP000182811">
    <property type="component" value="Unassembled WGS sequence"/>
</dbReference>
<comment type="caution">
    <text evidence="1">The sequence shown here is derived from an EMBL/GenBank/DDBJ whole genome shotgun (WGS) entry which is preliminary data.</text>
</comment>
<evidence type="ECO:0000313" key="2">
    <source>
        <dbReference type="Proteomes" id="UP000182811"/>
    </source>
</evidence>